<evidence type="ECO:0000313" key="10">
    <source>
        <dbReference type="Proteomes" id="UP000030104"/>
    </source>
</evidence>
<keyword evidence="5" id="KW-1133">Transmembrane helix</keyword>
<feature type="domain" description="Peptidase S26" evidence="8">
    <location>
        <begin position="74"/>
        <end position="203"/>
    </location>
</feature>
<dbReference type="Proteomes" id="UP000030104">
    <property type="component" value="Unassembled WGS sequence"/>
</dbReference>
<organism evidence="9 10">
    <name type="scientific">Penicillium italicum</name>
    <name type="common">Blue mold</name>
    <dbReference type="NCBI Taxonomy" id="40296"/>
    <lineage>
        <taxon>Eukaryota</taxon>
        <taxon>Fungi</taxon>
        <taxon>Dikarya</taxon>
        <taxon>Ascomycota</taxon>
        <taxon>Pezizomycotina</taxon>
        <taxon>Eurotiomycetes</taxon>
        <taxon>Eurotiomycetidae</taxon>
        <taxon>Eurotiales</taxon>
        <taxon>Aspergillaceae</taxon>
        <taxon>Penicillium</taxon>
    </lineage>
</organism>
<evidence type="ECO:0000256" key="4">
    <source>
        <dbReference type="ARBA" id="ARBA00022801"/>
    </source>
</evidence>
<evidence type="ECO:0000256" key="2">
    <source>
        <dbReference type="ARBA" id="ARBA00022670"/>
    </source>
</evidence>
<keyword evidence="2" id="KW-0645">Protease</keyword>
<dbReference type="PhylomeDB" id="A0A0A2L3M4"/>
<evidence type="ECO:0000256" key="6">
    <source>
        <dbReference type="ARBA" id="ARBA00023136"/>
    </source>
</evidence>
<keyword evidence="10" id="KW-1185">Reference proteome</keyword>
<keyword evidence="3" id="KW-0812">Transmembrane</keyword>
<dbReference type="InterPro" id="IPR019533">
    <property type="entry name" value="Peptidase_S26"/>
</dbReference>
<evidence type="ECO:0000256" key="1">
    <source>
        <dbReference type="ARBA" id="ARBA00004167"/>
    </source>
</evidence>
<evidence type="ECO:0000256" key="7">
    <source>
        <dbReference type="SAM" id="MobiDB-lite"/>
    </source>
</evidence>
<protein>
    <submittedName>
        <fullName evidence="9">Peptidase S26A, signal peptidase I</fullName>
    </submittedName>
</protein>
<comment type="caution">
    <text evidence="9">The sequence shown here is derived from an EMBL/GenBank/DDBJ whole genome shotgun (WGS) entry which is preliminary data.</text>
</comment>
<evidence type="ECO:0000313" key="9">
    <source>
        <dbReference type="EMBL" id="KGO73751.1"/>
    </source>
</evidence>
<name>A0A0A2L3M4_PENIT</name>
<dbReference type="PANTHER" id="PTHR46041">
    <property type="entry name" value="MITOCHONDRIAL INNER MEMBRANE PROTEASE SUBUNIT 2"/>
    <property type="match status" value="1"/>
</dbReference>
<dbReference type="Gene3D" id="2.10.109.10">
    <property type="entry name" value="Umud Fragment, subunit A"/>
    <property type="match status" value="1"/>
</dbReference>
<dbReference type="CDD" id="cd06530">
    <property type="entry name" value="S26_SPase_I"/>
    <property type="match status" value="1"/>
</dbReference>
<dbReference type="GO" id="GO:0042720">
    <property type="term" value="C:mitochondrial inner membrane peptidase complex"/>
    <property type="evidence" value="ECO:0007669"/>
    <property type="project" value="InterPro"/>
</dbReference>
<dbReference type="OrthoDB" id="9996127at2759"/>
<comment type="subcellular location">
    <subcellularLocation>
        <location evidence="1">Membrane</location>
        <topology evidence="1">Single-pass membrane protein</topology>
    </subcellularLocation>
</comment>
<proteinExistence type="predicted"/>
<dbReference type="OMA" id="VNMWPWG"/>
<dbReference type="SUPFAM" id="SSF51306">
    <property type="entry name" value="LexA/Signal peptidase"/>
    <property type="match status" value="1"/>
</dbReference>
<dbReference type="Pfam" id="PF10502">
    <property type="entry name" value="Peptidase_S26"/>
    <property type="match status" value="1"/>
</dbReference>
<dbReference type="EMBL" id="JQGA01000780">
    <property type="protein sequence ID" value="KGO73751.1"/>
    <property type="molecule type" value="Genomic_DNA"/>
</dbReference>
<dbReference type="InterPro" id="IPR037730">
    <property type="entry name" value="IMP2"/>
</dbReference>
<dbReference type="InterPro" id="IPR036286">
    <property type="entry name" value="LexA/Signal_pep-like_sf"/>
</dbReference>
<dbReference type="PANTHER" id="PTHR46041:SF2">
    <property type="entry name" value="MITOCHONDRIAL INNER MEMBRANE PROTEASE SUBUNIT 2"/>
    <property type="match status" value="1"/>
</dbReference>
<accession>A0A0A2L3M4</accession>
<dbReference type="AlphaFoldDB" id="A0A0A2L3M4"/>
<dbReference type="GO" id="GO:0006465">
    <property type="term" value="P:signal peptide processing"/>
    <property type="evidence" value="ECO:0007669"/>
    <property type="project" value="InterPro"/>
</dbReference>
<dbReference type="HOGENOM" id="CLU_028723_4_0_1"/>
<dbReference type="STRING" id="40296.A0A0A2L3M4"/>
<keyword evidence="6" id="KW-0472">Membrane</keyword>
<gene>
    <name evidence="9" type="ORF">PITC_039620</name>
</gene>
<dbReference type="GO" id="GO:0004252">
    <property type="term" value="F:serine-type endopeptidase activity"/>
    <property type="evidence" value="ECO:0007669"/>
    <property type="project" value="InterPro"/>
</dbReference>
<evidence type="ECO:0000256" key="5">
    <source>
        <dbReference type="ARBA" id="ARBA00022989"/>
    </source>
</evidence>
<evidence type="ECO:0000259" key="8">
    <source>
        <dbReference type="Pfam" id="PF10502"/>
    </source>
</evidence>
<reference evidence="9 10" key="1">
    <citation type="journal article" date="2015" name="Mol. Plant Microbe Interact.">
        <title>Genome, transcriptome, and functional analyses of Penicillium expansum provide new insights into secondary metabolism and pathogenicity.</title>
        <authorList>
            <person name="Ballester A.R."/>
            <person name="Marcet-Houben M."/>
            <person name="Levin E."/>
            <person name="Sela N."/>
            <person name="Selma-Lazaro C."/>
            <person name="Carmona L."/>
            <person name="Wisniewski M."/>
            <person name="Droby S."/>
            <person name="Gonzalez-Candelas L."/>
            <person name="Gabaldon T."/>
        </authorList>
    </citation>
    <scope>NUCLEOTIDE SEQUENCE [LARGE SCALE GENOMIC DNA]</scope>
    <source>
        <strain evidence="9 10">PHI-1</strain>
    </source>
</reference>
<dbReference type="GO" id="GO:0006627">
    <property type="term" value="P:protein processing involved in protein targeting to mitochondrion"/>
    <property type="evidence" value="ECO:0007669"/>
    <property type="project" value="InterPro"/>
</dbReference>
<sequence>MSKPQRPRGIPTPNPRFRVHVREEPKPQIPEPSTYEGPSLSKQKRTPALISHVLTNLRQRISALPYPVRQACRTLRWAVPILPIALFFPEHVMQVMWVRGPSMTPYLNEEYAQTQTKSDIVMVNMWPWGSILPFKKERKLERGMIVTFRWVSYLMPYFYGVECIAQYPILTIIFGTYSSPANPSHIAIKRVIGLPGDRITTREPCLRQTQIVPWNHVWLEGDAEDPRKTLDSNTYGPVSLSLITGQVFAVLGPRMRWLKWTDWESDKGESASTDDAAVDKHRQSVRDRVLKNAVKLEQPMLN</sequence>
<keyword evidence="4" id="KW-0378">Hydrolase</keyword>
<feature type="region of interest" description="Disordered" evidence="7">
    <location>
        <begin position="1"/>
        <end position="43"/>
    </location>
</feature>
<evidence type="ECO:0000256" key="3">
    <source>
        <dbReference type="ARBA" id="ARBA00022692"/>
    </source>
</evidence>